<dbReference type="RefSeq" id="WP_320508874.1">
    <property type="nucleotide sequence ID" value="NZ_JAXCLW010000003.1"/>
</dbReference>
<evidence type="ECO:0000256" key="7">
    <source>
        <dbReference type="RuleBase" id="RU003733"/>
    </source>
</evidence>
<evidence type="ECO:0000256" key="4">
    <source>
        <dbReference type="ARBA" id="ARBA00022777"/>
    </source>
</evidence>
<accession>A0ABU5ED30</accession>
<dbReference type="Proteomes" id="UP001279642">
    <property type="component" value="Unassembled WGS sequence"/>
</dbReference>
<evidence type="ECO:0000313" key="10">
    <source>
        <dbReference type="EMBL" id="MDY0883807.1"/>
    </source>
</evidence>
<evidence type="ECO:0000256" key="5">
    <source>
        <dbReference type="ARBA" id="ARBA00022840"/>
    </source>
</evidence>
<evidence type="ECO:0000256" key="3">
    <source>
        <dbReference type="ARBA" id="ARBA00022741"/>
    </source>
</evidence>
<evidence type="ECO:0000259" key="8">
    <source>
        <dbReference type="Pfam" id="PF00370"/>
    </source>
</evidence>
<dbReference type="PIRSF" id="PIRSF000538">
    <property type="entry name" value="GlpK"/>
    <property type="match status" value="1"/>
</dbReference>
<evidence type="ECO:0000256" key="6">
    <source>
        <dbReference type="ARBA" id="ARBA00043149"/>
    </source>
</evidence>
<sequence length="477" mass="51300">MGERSVIAIDQGTTGTKVHRLGFDGKFETLGGFEHRQIFPRSAWVEHDPNELVDHLTRCLALGKDAGAIGLDNQGETVIAWDGKTKQPIYNAIVWQDARTEDEIQRLKATGAETETLQRAGLPLDPYFSASKLKWLLDNAPEAQDLRRQGRLRLGTSDSFFLDRLTDRFITDVTTASRTSLMNLETLEWDPILCDLFGVPMDCLPEIGPTAGELGEMNGIPLTANVVDQQAALFGHGCRERGDAKITFGTGAFALTIAGDKPLRDAASGLLPTVAWQIADEPCTYALDGGVYNAASAVNWARGLGLFADYTEIDSFATEAAIARDIVFVPALSGLGCPYWDRSAAGMWLGLGLDTNKSDLMQAVLEGIALRASEVMRAMSALTPPGDQLSIDGGVVRNGYFCRFLAAALARRLTIPSSAELTGLGAAQLAMIGAGLATMETLPPAPPPGQVIEPGQPLAAELHSRFGEAVKRCRAWR</sequence>
<dbReference type="Pfam" id="PF00370">
    <property type="entry name" value="FGGY_N"/>
    <property type="match status" value="1"/>
</dbReference>
<dbReference type="Gene3D" id="3.30.420.40">
    <property type="match status" value="2"/>
</dbReference>
<dbReference type="InterPro" id="IPR018484">
    <property type="entry name" value="FGGY_N"/>
</dbReference>
<dbReference type="InterPro" id="IPR000577">
    <property type="entry name" value="Carb_kinase_FGGY"/>
</dbReference>
<protein>
    <recommendedName>
        <fullName evidence="6">ATP:glycerol 3-phosphotransferase</fullName>
    </recommendedName>
</protein>
<evidence type="ECO:0000259" key="9">
    <source>
        <dbReference type="Pfam" id="PF02782"/>
    </source>
</evidence>
<comment type="similarity">
    <text evidence="1 7">Belongs to the FGGY kinase family.</text>
</comment>
<dbReference type="PROSITE" id="PS00445">
    <property type="entry name" value="FGGY_KINASES_2"/>
    <property type="match status" value="1"/>
</dbReference>
<evidence type="ECO:0000256" key="1">
    <source>
        <dbReference type="ARBA" id="ARBA00009156"/>
    </source>
</evidence>
<dbReference type="InterPro" id="IPR018485">
    <property type="entry name" value="FGGY_C"/>
</dbReference>
<proteinExistence type="inferred from homology"/>
<dbReference type="InterPro" id="IPR018483">
    <property type="entry name" value="Carb_kinase_FGGY_CS"/>
</dbReference>
<dbReference type="SUPFAM" id="SSF53067">
    <property type="entry name" value="Actin-like ATPase domain"/>
    <property type="match status" value="2"/>
</dbReference>
<feature type="domain" description="Carbohydrate kinase FGGY C-terminal" evidence="9">
    <location>
        <begin position="244"/>
        <end position="433"/>
    </location>
</feature>
<keyword evidence="5" id="KW-0067">ATP-binding</keyword>
<gene>
    <name evidence="10" type="ORF">SMD27_13220</name>
</gene>
<keyword evidence="4 7" id="KW-0418">Kinase</keyword>
<dbReference type="PANTHER" id="PTHR10196">
    <property type="entry name" value="SUGAR KINASE"/>
    <property type="match status" value="1"/>
</dbReference>
<dbReference type="PROSITE" id="PS00933">
    <property type="entry name" value="FGGY_KINASES_1"/>
    <property type="match status" value="1"/>
</dbReference>
<evidence type="ECO:0000313" key="11">
    <source>
        <dbReference type="Proteomes" id="UP001279642"/>
    </source>
</evidence>
<name>A0ABU5ED30_9PROT</name>
<dbReference type="EMBL" id="JAXCLW010000003">
    <property type="protein sequence ID" value="MDY0883807.1"/>
    <property type="molecule type" value="Genomic_DNA"/>
</dbReference>
<reference evidence="10 11" key="1">
    <citation type="journal article" date="2016" name="Antonie Van Leeuwenhoek">
        <title>Dongia soli sp. nov., isolated from soil from Dokdo, Korea.</title>
        <authorList>
            <person name="Kim D.U."/>
            <person name="Lee H."/>
            <person name="Kim H."/>
            <person name="Kim S.G."/>
            <person name="Ka J.O."/>
        </authorList>
    </citation>
    <scope>NUCLEOTIDE SEQUENCE [LARGE SCALE GENOMIC DNA]</scope>
    <source>
        <strain evidence="10 11">D78</strain>
    </source>
</reference>
<keyword evidence="3" id="KW-0547">Nucleotide-binding</keyword>
<organism evidence="10 11">
    <name type="scientific">Dongia soli</name>
    <dbReference type="NCBI Taxonomy" id="600628"/>
    <lineage>
        <taxon>Bacteria</taxon>
        <taxon>Pseudomonadati</taxon>
        <taxon>Pseudomonadota</taxon>
        <taxon>Alphaproteobacteria</taxon>
        <taxon>Rhodospirillales</taxon>
        <taxon>Dongiaceae</taxon>
        <taxon>Dongia</taxon>
    </lineage>
</organism>
<evidence type="ECO:0000256" key="2">
    <source>
        <dbReference type="ARBA" id="ARBA00022679"/>
    </source>
</evidence>
<dbReference type="GO" id="GO:0016301">
    <property type="term" value="F:kinase activity"/>
    <property type="evidence" value="ECO:0007669"/>
    <property type="project" value="UniProtKB-KW"/>
</dbReference>
<dbReference type="PANTHER" id="PTHR10196:SF69">
    <property type="entry name" value="GLYCEROL KINASE"/>
    <property type="match status" value="1"/>
</dbReference>
<keyword evidence="11" id="KW-1185">Reference proteome</keyword>
<feature type="domain" description="Carbohydrate kinase FGGY N-terminal" evidence="8">
    <location>
        <begin position="6"/>
        <end position="235"/>
    </location>
</feature>
<comment type="caution">
    <text evidence="10">The sequence shown here is derived from an EMBL/GenBank/DDBJ whole genome shotgun (WGS) entry which is preliminary data.</text>
</comment>
<keyword evidence="2 7" id="KW-0808">Transferase</keyword>
<dbReference type="InterPro" id="IPR043129">
    <property type="entry name" value="ATPase_NBD"/>
</dbReference>
<dbReference type="Pfam" id="PF02782">
    <property type="entry name" value="FGGY_C"/>
    <property type="match status" value="1"/>
</dbReference>